<dbReference type="Gene3D" id="2.60.40.10">
    <property type="entry name" value="Immunoglobulins"/>
    <property type="match status" value="1"/>
</dbReference>
<sequence length="384" mass="41476">VPPTTSDNCSGTITGTTTDPLSYTTQGTHVIHWTFDDGNGNSTTVPQNVIVDDVTAPIAPVLDDVSGMCTISLAVPIANDDCAGEIQGTTLDPLTYNTEGSYVVNWTFDDGNGNSSRVAQNVDVFTIVEDVELSSSATELTCGVKNIDLTARAKVQGEIYYKWFKDNDLIPGETASVLEIGNGEEGEYAVEVSDEDLQCNVLSDPILITEDVAVPIVSLSPLSGSLSSAESIIINATAITKGEAGYIWSTGEITSSIEVKYPGEYSVEVIDHANGCSVNSADIGQKAIILNYWKENLLRAFTPNADGFNDSWRIERVELVQKLKIVIYDRWGKAIYKFSGSGNEYKGTPWKGSDGNGNLPIGSYYYVIKIDEEKPMKGTVTIMR</sequence>
<dbReference type="Proteomes" id="UP000233618">
    <property type="component" value="Unassembled WGS sequence"/>
</dbReference>
<dbReference type="RefSeq" id="WP_143470952.1">
    <property type="nucleotide sequence ID" value="NZ_MVDE01000041.1"/>
</dbReference>
<reference evidence="1 2" key="1">
    <citation type="journal article" date="2017" name="Front. Microbiol.">
        <title>Labilibaculum manganireducens gen. nov., sp. nov. and Labilibaculum filiforme sp. nov., Novel Bacteroidetes Isolated from Subsurface Sediments of the Baltic Sea.</title>
        <authorList>
            <person name="Vandieken V."/>
            <person name="Marshall I.P."/>
            <person name="Niemann H."/>
            <person name="Engelen B."/>
            <person name="Cypionka H."/>
        </authorList>
    </citation>
    <scope>NUCLEOTIDE SEQUENCE [LARGE SCALE GENOMIC DNA]</scope>
    <source>
        <strain evidence="1 2">59.10-2M</strain>
    </source>
</reference>
<evidence type="ECO:0008006" key="3">
    <source>
        <dbReference type="Google" id="ProtNLM"/>
    </source>
</evidence>
<dbReference type="EMBL" id="MVDE01000041">
    <property type="protein sequence ID" value="PKQ61762.1"/>
    <property type="molecule type" value="Genomic_DNA"/>
</dbReference>
<proteinExistence type="predicted"/>
<keyword evidence="2" id="KW-1185">Reference proteome</keyword>
<gene>
    <name evidence="1" type="ORF">BZG01_18535</name>
</gene>
<comment type="caution">
    <text evidence="1">The sequence shown here is derived from an EMBL/GenBank/DDBJ whole genome shotgun (WGS) entry which is preliminary data.</text>
</comment>
<evidence type="ECO:0000313" key="2">
    <source>
        <dbReference type="Proteomes" id="UP000233618"/>
    </source>
</evidence>
<accession>A0A2N3HUN0</accession>
<dbReference type="Pfam" id="PF13585">
    <property type="entry name" value="CHU_C"/>
    <property type="match status" value="1"/>
</dbReference>
<dbReference type="InterPro" id="IPR026341">
    <property type="entry name" value="T9SS_type_B"/>
</dbReference>
<dbReference type="AlphaFoldDB" id="A0A2N3HUN0"/>
<dbReference type="InterPro" id="IPR013783">
    <property type="entry name" value="Ig-like_fold"/>
</dbReference>
<name>A0A2N3HUN0_9BACT</name>
<dbReference type="NCBIfam" id="TIGR04131">
    <property type="entry name" value="Bac_Flav_CTERM"/>
    <property type="match status" value="1"/>
</dbReference>
<organism evidence="1 2">
    <name type="scientific">Labilibaculum manganireducens</name>
    <dbReference type="NCBI Taxonomy" id="1940525"/>
    <lineage>
        <taxon>Bacteria</taxon>
        <taxon>Pseudomonadati</taxon>
        <taxon>Bacteroidota</taxon>
        <taxon>Bacteroidia</taxon>
        <taxon>Marinilabiliales</taxon>
        <taxon>Marinifilaceae</taxon>
        <taxon>Labilibaculum</taxon>
    </lineage>
</organism>
<evidence type="ECO:0000313" key="1">
    <source>
        <dbReference type="EMBL" id="PKQ61762.1"/>
    </source>
</evidence>
<protein>
    <recommendedName>
        <fullName evidence="3">Ig-like domain-containing protein</fullName>
    </recommendedName>
</protein>
<feature type="non-terminal residue" evidence="1">
    <location>
        <position position="1"/>
    </location>
</feature>